<dbReference type="EMBL" id="JAANIB010009596">
    <property type="protein sequence ID" value="KAG5321788.1"/>
    <property type="molecule type" value="Genomic_DNA"/>
</dbReference>
<evidence type="ECO:0000256" key="8">
    <source>
        <dbReference type="ARBA" id="ARBA00023128"/>
    </source>
</evidence>
<evidence type="ECO:0000313" key="13">
    <source>
        <dbReference type="EMBL" id="KAG5321788.1"/>
    </source>
</evidence>
<keyword evidence="14" id="KW-1185">Reference proteome</keyword>
<evidence type="ECO:0000256" key="12">
    <source>
        <dbReference type="ARBA" id="ARBA00038521"/>
    </source>
</evidence>
<dbReference type="OrthoDB" id="425749at2759"/>
<comment type="similarity">
    <text evidence="2">Belongs to the UQCRB/QCR7 family.</text>
</comment>
<reference evidence="13 14" key="1">
    <citation type="submission" date="2020-02" db="EMBL/GenBank/DDBJ databases">
        <title>Relaxed selection underlies rapid genomic changes in the transitions from sociality to social parasitism in ants.</title>
        <authorList>
            <person name="Bi X."/>
        </authorList>
    </citation>
    <scope>NUCLEOTIDE SEQUENCE [LARGE SCALE GENOMIC DNA]</scope>
    <source>
        <strain evidence="13">BGI-DK2014b</strain>
        <tissue evidence="13">Whole body</tissue>
    </source>
</reference>
<organism evidence="13 14">
    <name type="scientific">Acromyrmex heyeri</name>
    <dbReference type="NCBI Taxonomy" id="230685"/>
    <lineage>
        <taxon>Eukaryota</taxon>
        <taxon>Metazoa</taxon>
        <taxon>Ecdysozoa</taxon>
        <taxon>Arthropoda</taxon>
        <taxon>Hexapoda</taxon>
        <taxon>Insecta</taxon>
        <taxon>Pterygota</taxon>
        <taxon>Neoptera</taxon>
        <taxon>Endopterygota</taxon>
        <taxon>Hymenoptera</taxon>
        <taxon>Apocrita</taxon>
        <taxon>Aculeata</taxon>
        <taxon>Formicoidea</taxon>
        <taxon>Formicidae</taxon>
        <taxon>Myrmicinae</taxon>
        <taxon>Acromyrmex</taxon>
    </lineage>
</organism>
<keyword evidence="5" id="KW-0679">Respiratory chain</keyword>
<evidence type="ECO:0000256" key="3">
    <source>
        <dbReference type="ARBA" id="ARBA00016323"/>
    </source>
</evidence>
<protein>
    <recommendedName>
        <fullName evidence="3">Cytochrome b-c1 complex subunit 7</fullName>
    </recommendedName>
    <alternativeName>
        <fullName evidence="10">Complex III subunit VII</fullName>
    </alternativeName>
    <alternativeName>
        <fullName evidence="11">Ubiquinol-cytochrome c reductase complex 14 kDa protein</fullName>
    </alternativeName>
</protein>
<keyword evidence="4" id="KW-0813">Transport</keyword>
<keyword evidence="9" id="KW-0472">Membrane</keyword>
<keyword evidence="7" id="KW-0249">Electron transport</keyword>
<dbReference type="Pfam" id="PF02271">
    <property type="entry name" value="UCR_14kD"/>
    <property type="match status" value="1"/>
</dbReference>
<dbReference type="InterPro" id="IPR003197">
    <property type="entry name" value="QCR7"/>
</dbReference>
<feature type="non-terminal residue" evidence="13">
    <location>
        <position position="135"/>
    </location>
</feature>
<evidence type="ECO:0000256" key="1">
    <source>
        <dbReference type="ARBA" id="ARBA00004443"/>
    </source>
</evidence>
<dbReference type="PANTHER" id="PTHR12022:SF0">
    <property type="entry name" value="CYTOCHROME B-C1 COMPLEX SUBUNIT 7"/>
    <property type="match status" value="1"/>
</dbReference>
<proteinExistence type="inferred from homology"/>
<dbReference type="AlphaFoldDB" id="A0A836EG22"/>
<accession>A0A836EG22</accession>
<feature type="non-terminal residue" evidence="13">
    <location>
        <position position="1"/>
    </location>
</feature>
<sequence>IFSNMKLPWTLMKNLKLPRRNFAQNQHKENWRFTLAKSLFNSMRYNRYGLYTHDVMYNYSHPVVCEALRRLPEEVLDARNFRIIRALQLSFVKIHLPSEKWITFEEDVKYRYLTPYIEELKAEQAEMNEFDYLKD</sequence>
<evidence type="ECO:0000256" key="10">
    <source>
        <dbReference type="ARBA" id="ARBA00031021"/>
    </source>
</evidence>
<dbReference type="PANTHER" id="PTHR12022">
    <property type="entry name" value="UBIQUINOL-CYTOCHROME C REDUCTASE COMPLEX 14 KD PROTEIN"/>
    <property type="match status" value="1"/>
</dbReference>
<evidence type="ECO:0000313" key="14">
    <source>
        <dbReference type="Proteomes" id="UP000670152"/>
    </source>
</evidence>
<evidence type="ECO:0000256" key="6">
    <source>
        <dbReference type="ARBA" id="ARBA00022792"/>
    </source>
</evidence>
<evidence type="ECO:0000256" key="9">
    <source>
        <dbReference type="ARBA" id="ARBA00023136"/>
    </source>
</evidence>
<dbReference type="Gene3D" id="1.10.1090.10">
    <property type="entry name" value="Cytochrome b-c1 complex subunit 7"/>
    <property type="match status" value="1"/>
</dbReference>
<dbReference type="Proteomes" id="UP000670152">
    <property type="component" value="Unassembled WGS sequence"/>
</dbReference>
<evidence type="ECO:0000256" key="2">
    <source>
        <dbReference type="ARBA" id="ARBA00008554"/>
    </source>
</evidence>
<keyword evidence="6" id="KW-0999">Mitochondrion inner membrane</keyword>
<evidence type="ECO:0000256" key="7">
    <source>
        <dbReference type="ARBA" id="ARBA00022982"/>
    </source>
</evidence>
<evidence type="ECO:0000256" key="5">
    <source>
        <dbReference type="ARBA" id="ARBA00022660"/>
    </source>
</evidence>
<dbReference type="GO" id="GO:0005743">
    <property type="term" value="C:mitochondrial inner membrane"/>
    <property type="evidence" value="ECO:0007669"/>
    <property type="project" value="UniProtKB-SubCell"/>
</dbReference>
<name>A0A836EG22_9HYME</name>
<comment type="subunit">
    <text evidence="12">Component of the ubiquinol-cytochrome c oxidoreductase (cytochrome b-c1 complex, complex III, CIII), a multisubunit enzyme composed of 3 respiratory subunits cytochrome b, cytochrome c1 and Rieske protein, 2 core protein subunits, and additional low-molecular weight protein subunits. The complex exists as an obligatory dimer and forms supercomplexes (SCs) in the inner mitochondrial membrane with cytochrome c oxidase (complex IV, CIV).</text>
</comment>
<comment type="caution">
    <text evidence="13">The sequence shown here is derived from an EMBL/GenBank/DDBJ whole genome shotgun (WGS) entry which is preliminary data.</text>
</comment>
<dbReference type="InterPro" id="IPR036544">
    <property type="entry name" value="QCR7_sf"/>
</dbReference>
<evidence type="ECO:0000256" key="4">
    <source>
        <dbReference type="ARBA" id="ARBA00022448"/>
    </source>
</evidence>
<dbReference type="GO" id="GO:0006122">
    <property type="term" value="P:mitochondrial electron transport, ubiquinol to cytochrome c"/>
    <property type="evidence" value="ECO:0007669"/>
    <property type="project" value="InterPro"/>
</dbReference>
<dbReference type="GO" id="GO:0045275">
    <property type="term" value="C:respiratory chain complex III"/>
    <property type="evidence" value="ECO:0007669"/>
    <property type="project" value="InterPro"/>
</dbReference>
<keyword evidence="8" id="KW-0496">Mitochondrion</keyword>
<dbReference type="SUPFAM" id="SSF81524">
    <property type="entry name" value="14 kDa protein of cytochrome bc1 complex (Ubiquinol-cytochrome c reductase)"/>
    <property type="match status" value="1"/>
</dbReference>
<evidence type="ECO:0000256" key="11">
    <source>
        <dbReference type="ARBA" id="ARBA00032927"/>
    </source>
</evidence>
<gene>
    <name evidence="13" type="primary">Ubcrbp</name>
    <name evidence="13" type="ORF">G6Z77_0000341</name>
</gene>
<comment type="subcellular location">
    <subcellularLocation>
        <location evidence="1">Mitochondrion inner membrane</location>
        <topology evidence="1">Peripheral membrane protein</topology>
        <orientation evidence="1">Matrix side</orientation>
    </subcellularLocation>
</comment>